<reference evidence="5 6" key="1">
    <citation type="submission" date="2015-09" db="EMBL/GenBank/DDBJ databases">
        <title>Draft genome sequence of Alicyclobacillus ferrooxydans DSM 22381.</title>
        <authorList>
            <person name="Hemp J."/>
        </authorList>
    </citation>
    <scope>NUCLEOTIDE SEQUENCE [LARGE SCALE GENOMIC DNA]</scope>
    <source>
        <strain evidence="5 6">TC-34</strain>
    </source>
</reference>
<evidence type="ECO:0000313" key="5">
    <source>
        <dbReference type="EMBL" id="KPV44595.1"/>
    </source>
</evidence>
<dbReference type="InterPro" id="IPR055170">
    <property type="entry name" value="GFO_IDH_MocA-like_dom"/>
</dbReference>
<dbReference type="Gene3D" id="3.30.360.10">
    <property type="entry name" value="Dihydrodipicolinate Reductase, domain 2"/>
    <property type="match status" value="1"/>
</dbReference>
<dbReference type="Pfam" id="PF22725">
    <property type="entry name" value="GFO_IDH_MocA_C3"/>
    <property type="match status" value="1"/>
</dbReference>
<evidence type="ECO:0008006" key="7">
    <source>
        <dbReference type="Google" id="ProtNLM"/>
    </source>
</evidence>
<dbReference type="InterPro" id="IPR036291">
    <property type="entry name" value="NAD(P)-bd_dom_sf"/>
</dbReference>
<dbReference type="GO" id="GO:0016491">
    <property type="term" value="F:oxidoreductase activity"/>
    <property type="evidence" value="ECO:0007669"/>
    <property type="project" value="UniProtKB-KW"/>
</dbReference>
<dbReference type="STRING" id="471514.AN477_06260"/>
<dbReference type="Gene3D" id="3.40.50.720">
    <property type="entry name" value="NAD(P)-binding Rossmann-like Domain"/>
    <property type="match status" value="1"/>
</dbReference>
<dbReference type="PANTHER" id="PTHR22604">
    <property type="entry name" value="OXIDOREDUCTASES"/>
    <property type="match status" value="1"/>
</dbReference>
<evidence type="ECO:0000256" key="2">
    <source>
        <dbReference type="ARBA" id="ARBA00023002"/>
    </source>
</evidence>
<feature type="domain" description="GFO/IDH/MocA-like oxidoreductase" evidence="4">
    <location>
        <begin position="142"/>
        <end position="258"/>
    </location>
</feature>
<dbReference type="Pfam" id="PF01408">
    <property type="entry name" value="GFO_IDH_MocA"/>
    <property type="match status" value="1"/>
</dbReference>
<dbReference type="Proteomes" id="UP000050482">
    <property type="component" value="Unassembled WGS sequence"/>
</dbReference>
<proteinExistence type="inferred from homology"/>
<dbReference type="InterPro" id="IPR000683">
    <property type="entry name" value="Gfo/Idh/MocA-like_OxRdtase_N"/>
</dbReference>
<protein>
    <recommendedName>
        <fullName evidence="7">Oxidoreductase</fullName>
    </recommendedName>
</protein>
<comment type="caution">
    <text evidence="5">The sequence shown here is derived from an EMBL/GenBank/DDBJ whole genome shotgun (WGS) entry which is preliminary data.</text>
</comment>
<dbReference type="OrthoDB" id="2350336at2"/>
<dbReference type="PATRIC" id="fig|471514.4.peg.4228"/>
<dbReference type="AlphaFoldDB" id="A0A0P9CXV0"/>
<dbReference type="SUPFAM" id="SSF55347">
    <property type="entry name" value="Glyceraldehyde-3-phosphate dehydrogenase-like, C-terminal domain"/>
    <property type="match status" value="1"/>
</dbReference>
<evidence type="ECO:0000313" key="6">
    <source>
        <dbReference type="Proteomes" id="UP000050482"/>
    </source>
</evidence>
<dbReference type="EMBL" id="LJCO01000030">
    <property type="protein sequence ID" value="KPV44595.1"/>
    <property type="molecule type" value="Genomic_DNA"/>
</dbReference>
<gene>
    <name evidence="5" type="ORF">AN477_06260</name>
</gene>
<dbReference type="RefSeq" id="WP_054968311.1">
    <property type="nucleotide sequence ID" value="NZ_LJCO01000030.1"/>
</dbReference>
<evidence type="ECO:0000256" key="1">
    <source>
        <dbReference type="ARBA" id="ARBA00010928"/>
    </source>
</evidence>
<sequence>MKRLRLGILSAANIAQRAFIPAALRSDKVEVTAIASASDKGRVFLEQTELKTRSGKPLRDVVRLYHSYDEMLADPEVDAVYIGLPNHLHKEWSIRSALAGKHVLCEKPASLNEADTNEIIDTCNRAGVVWMEAFMYRFHPQYETVRNWIRQGTIGKVKTVRSAFTFVLGNSNDVRWVKDYGGGSLYDVGCYCINVSQYLLGRPPVAVSGMLVNSGSGVDDDFLGLMDYGDGQTALFHSSFRQSPRDEVDVVGTKGSIRIPKAFVPGTADAVLMLSTEAGVERFVVPGTDQYLRQVDAFADYVFTERKPDVMSHAETLMNMRTIEALLKSACEQKTVSL</sequence>
<name>A0A0P9CXV0_9BACL</name>
<dbReference type="SUPFAM" id="SSF51735">
    <property type="entry name" value="NAD(P)-binding Rossmann-fold domains"/>
    <property type="match status" value="1"/>
</dbReference>
<dbReference type="PANTHER" id="PTHR22604:SF105">
    <property type="entry name" value="TRANS-1,2-DIHYDROBENZENE-1,2-DIOL DEHYDROGENASE"/>
    <property type="match status" value="1"/>
</dbReference>
<accession>A0A0P9CXV0</accession>
<dbReference type="GO" id="GO:0000166">
    <property type="term" value="F:nucleotide binding"/>
    <property type="evidence" value="ECO:0007669"/>
    <property type="project" value="InterPro"/>
</dbReference>
<organism evidence="5 6">
    <name type="scientific">Alicyclobacillus ferrooxydans</name>
    <dbReference type="NCBI Taxonomy" id="471514"/>
    <lineage>
        <taxon>Bacteria</taxon>
        <taxon>Bacillati</taxon>
        <taxon>Bacillota</taxon>
        <taxon>Bacilli</taxon>
        <taxon>Bacillales</taxon>
        <taxon>Alicyclobacillaceae</taxon>
        <taxon>Alicyclobacillus</taxon>
    </lineage>
</organism>
<keyword evidence="2" id="KW-0560">Oxidoreductase</keyword>
<dbReference type="InterPro" id="IPR050984">
    <property type="entry name" value="Gfo/Idh/MocA_domain"/>
</dbReference>
<comment type="similarity">
    <text evidence="1">Belongs to the Gfo/Idh/MocA family.</text>
</comment>
<evidence type="ECO:0000259" key="3">
    <source>
        <dbReference type="Pfam" id="PF01408"/>
    </source>
</evidence>
<feature type="domain" description="Gfo/Idh/MocA-like oxidoreductase N-terminal" evidence="3">
    <location>
        <begin position="7"/>
        <end position="132"/>
    </location>
</feature>
<evidence type="ECO:0000259" key="4">
    <source>
        <dbReference type="Pfam" id="PF22725"/>
    </source>
</evidence>
<keyword evidence="6" id="KW-1185">Reference proteome</keyword>